<evidence type="ECO:0000313" key="3">
    <source>
        <dbReference type="Proteomes" id="UP000192491"/>
    </source>
</evidence>
<dbReference type="EMBL" id="MTEJ01000430">
    <property type="protein sequence ID" value="OQX03120.1"/>
    <property type="molecule type" value="Genomic_DNA"/>
</dbReference>
<dbReference type="Proteomes" id="UP000192491">
    <property type="component" value="Unassembled WGS sequence"/>
</dbReference>
<dbReference type="AlphaFoldDB" id="A0A1Y1QDT8"/>
<name>A0A1Y1QDT8_9GAMM</name>
<accession>A0A1Y1QDT8</accession>
<gene>
    <name evidence="2" type="ORF">BWK73_40540</name>
</gene>
<sequence>MKSKMALSLGAFCLLMGMTNVSNAAACTAANSLISVTDTNPAGLYEYVIFTIKSPLTATYSVTNATTTPLPPDEGADPTHASIAGNRFRNIQFANIDWMCSSAESFSLPNTRIKGVKRAGRFEGVISYTVGYNAPVSKYVTTYQYVAGSNTKVVMKFKK</sequence>
<evidence type="ECO:0000256" key="1">
    <source>
        <dbReference type="SAM" id="SignalP"/>
    </source>
</evidence>
<feature type="signal peptide" evidence="1">
    <location>
        <begin position="1"/>
        <end position="24"/>
    </location>
</feature>
<protein>
    <submittedName>
        <fullName evidence="2">Uncharacterized protein</fullName>
    </submittedName>
</protein>
<reference evidence="2 3" key="1">
    <citation type="submission" date="2017-01" db="EMBL/GenBank/DDBJ databases">
        <title>Novel large sulfur bacteria in the metagenomes of groundwater-fed chemosynthetic microbial mats in the Lake Huron basin.</title>
        <authorList>
            <person name="Sharrar A.M."/>
            <person name="Flood B.E."/>
            <person name="Bailey J.V."/>
            <person name="Jones D.S."/>
            <person name="Biddanda B."/>
            <person name="Ruberg S.A."/>
            <person name="Marcus D.N."/>
            <person name="Dick G.J."/>
        </authorList>
    </citation>
    <scope>NUCLEOTIDE SEQUENCE [LARGE SCALE GENOMIC DNA]</scope>
    <source>
        <strain evidence="2">A8</strain>
    </source>
</reference>
<organism evidence="2 3">
    <name type="scientific">Thiothrix lacustris</name>
    <dbReference type="NCBI Taxonomy" id="525917"/>
    <lineage>
        <taxon>Bacteria</taxon>
        <taxon>Pseudomonadati</taxon>
        <taxon>Pseudomonadota</taxon>
        <taxon>Gammaproteobacteria</taxon>
        <taxon>Thiotrichales</taxon>
        <taxon>Thiotrichaceae</taxon>
        <taxon>Thiothrix</taxon>
    </lineage>
</organism>
<proteinExistence type="predicted"/>
<feature type="chain" id="PRO_5012711227" evidence="1">
    <location>
        <begin position="25"/>
        <end position="159"/>
    </location>
</feature>
<keyword evidence="1" id="KW-0732">Signal</keyword>
<comment type="caution">
    <text evidence="2">The sequence shown here is derived from an EMBL/GenBank/DDBJ whole genome shotgun (WGS) entry which is preliminary data.</text>
</comment>
<evidence type="ECO:0000313" key="2">
    <source>
        <dbReference type="EMBL" id="OQX03120.1"/>
    </source>
</evidence>